<dbReference type="GO" id="GO:0016757">
    <property type="term" value="F:glycosyltransferase activity"/>
    <property type="evidence" value="ECO:0007669"/>
    <property type="project" value="UniProtKB-KW"/>
</dbReference>
<evidence type="ECO:0000313" key="4">
    <source>
        <dbReference type="EMBL" id="NSI65652.1"/>
    </source>
</evidence>
<name>A0AB36DI47_MEDGN</name>
<proteinExistence type="predicted"/>
<keyword evidence="2" id="KW-0808">Transferase</keyword>
<evidence type="ECO:0000313" key="5">
    <source>
        <dbReference type="Proteomes" id="UP001296581"/>
    </source>
</evidence>
<keyword evidence="1" id="KW-0328">Glycosyltransferase</keyword>
<dbReference type="AlphaFoldDB" id="A0AB36DI47"/>
<accession>A0AB36DI47</accession>
<dbReference type="SUPFAM" id="SSF53448">
    <property type="entry name" value="Nucleotide-diphospho-sugar transferases"/>
    <property type="match status" value="1"/>
</dbReference>
<dbReference type="EMBL" id="JAAIRY010000016">
    <property type="protein sequence ID" value="NSI65652.1"/>
    <property type="molecule type" value="Genomic_DNA"/>
</dbReference>
<dbReference type="RefSeq" id="WP_173903620.1">
    <property type="nucleotide sequence ID" value="NZ_JAAIRY010000016.1"/>
</dbReference>
<dbReference type="PANTHER" id="PTHR22916">
    <property type="entry name" value="GLYCOSYLTRANSFERASE"/>
    <property type="match status" value="1"/>
</dbReference>
<sequence length="315" mass="36625">MVSVIIPIYNTENYLERCLESIRIQTYEDMEVIMVDDGSTDCSRSIANSFAEKDNRFRLFIQKNAGVSAARNYGLDIAKGEYILFVDSDDWLESQMVERLVDNMNIYDTEIACCQYDRNKCFDSVTAEVWERDEALQKFLEHRQINGSLVNKLFKREMIDDNRLDKSIRYGEDALFLWKNLLNIDSIVVSADVLYHVTLHDDSASGGGSYKPIRRDCIKVWENIVEDSKNLSKELMQTARAQLGNMAFFSLYEMMYYGYRNEDHQKVYLDVLNNVIKDLRTAKFIPLSEKVIAHFFLCSVNLGRMLVALKKNIHK</sequence>
<evidence type="ECO:0000256" key="1">
    <source>
        <dbReference type="ARBA" id="ARBA00022676"/>
    </source>
</evidence>
<evidence type="ECO:0000259" key="3">
    <source>
        <dbReference type="Pfam" id="PF00535"/>
    </source>
</evidence>
<dbReference type="InterPro" id="IPR029044">
    <property type="entry name" value="Nucleotide-diphossugar_trans"/>
</dbReference>
<comment type="caution">
    <text evidence="4">The sequence shown here is derived from an EMBL/GenBank/DDBJ whole genome shotgun (WGS) entry which is preliminary data.</text>
</comment>
<gene>
    <name evidence="4" type="ORF">G4981_10265</name>
</gene>
<organism evidence="4 5">
    <name type="scientific">Mediterraneibacter gnavus</name>
    <name type="common">Ruminococcus gnavus</name>
    <dbReference type="NCBI Taxonomy" id="33038"/>
    <lineage>
        <taxon>Bacteria</taxon>
        <taxon>Bacillati</taxon>
        <taxon>Bacillota</taxon>
        <taxon>Clostridia</taxon>
        <taxon>Lachnospirales</taxon>
        <taxon>Lachnospiraceae</taxon>
        <taxon>Mediterraneibacter</taxon>
    </lineage>
</organism>
<dbReference type="InterPro" id="IPR001173">
    <property type="entry name" value="Glyco_trans_2-like"/>
</dbReference>
<reference evidence="4" key="1">
    <citation type="journal article" date="2020" name="Cell Host Microbe">
        <title>Functional and Genomic Variation between Human-Derived Isolates of Lachnospiraceae Reveals Inter- and Intra-Species Diversity.</title>
        <authorList>
            <person name="Sorbara M.T."/>
            <person name="Littmann E.R."/>
            <person name="Fontana E."/>
            <person name="Moody T.U."/>
            <person name="Kohout C.E."/>
            <person name="Gjonbalaj M."/>
            <person name="Eaton V."/>
            <person name="Seok R."/>
            <person name="Leiner I.M."/>
            <person name="Pamer E.G."/>
        </authorList>
    </citation>
    <scope>NUCLEOTIDE SEQUENCE</scope>
    <source>
        <strain evidence="4">MSK.11.9</strain>
    </source>
</reference>
<dbReference type="Proteomes" id="UP001296581">
    <property type="component" value="Unassembled WGS sequence"/>
</dbReference>
<dbReference type="PANTHER" id="PTHR22916:SF51">
    <property type="entry name" value="GLYCOSYLTRANSFERASE EPSH-RELATED"/>
    <property type="match status" value="1"/>
</dbReference>
<protein>
    <submittedName>
        <fullName evidence="4">Glycosyltransferase</fullName>
    </submittedName>
</protein>
<evidence type="ECO:0000256" key="2">
    <source>
        <dbReference type="ARBA" id="ARBA00022679"/>
    </source>
</evidence>
<dbReference type="Pfam" id="PF00535">
    <property type="entry name" value="Glycos_transf_2"/>
    <property type="match status" value="1"/>
</dbReference>
<dbReference type="Gene3D" id="3.90.550.10">
    <property type="entry name" value="Spore Coat Polysaccharide Biosynthesis Protein SpsA, Chain A"/>
    <property type="match status" value="1"/>
</dbReference>
<reference evidence="4" key="2">
    <citation type="submission" date="2020-02" db="EMBL/GenBank/DDBJ databases">
        <authorList>
            <person name="Littmann E."/>
            <person name="Sorbara M."/>
        </authorList>
    </citation>
    <scope>NUCLEOTIDE SEQUENCE</scope>
    <source>
        <strain evidence="4">MSK.11.9</strain>
    </source>
</reference>
<feature type="domain" description="Glycosyltransferase 2-like" evidence="3">
    <location>
        <begin position="3"/>
        <end position="131"/>
    </location>
</feature>
<dbReference type="CDD" id="cd00761">
    <property type="entry name" value="Glyco_tranf_GTA_type"/>
    <property type="match status" value="1"/>
</dbReference>